<evidence type="ECO:0000313" key="1">
    <source>
        <dbReference type="EMBL" id="KAF9943583.1"/>
    </source>
</evidence>
<dbReference type="AlphaFoldDB" id="A0A9P6LTP0"/>
<feature type="non-terminal residue" evidence="1">
    <location>
        <position position="54"/>
    </location>
</feature>
<sequence length="54" mass="6206">MIIHLEPRYFEAPERATGSRFNSIVDLFHNLGTVVQHQKMLTHLEIRGNSTNGE</sequence>
<dbReference type="EMBL" id="JAAAHW010009039">
    <property type="protein sequence ID" value="KAF9943583.1"/>
    <property type="molecule type" value="Genomic_DNA"/>
</dbReference>
<dbReference type="Proteomes" id="UP000749646">
    <property type="component" value="Unassembled WGS sequence"/>
</dbReference>
<accession>A0A9P6LTP0</accession>
<reference evidence="1" key="1">
    <citation type="journal article" date="2020" name="Fungal Divers.">
        <title>Resolving the Mortierellaceae phylogeny through synthesis of multi-gene phylogenetics and phylogenomics.</title>
        <authorList>
            <person name="Vandepol N."/>
            <person name="Liber J."/>
            <person name="Desiro A."/>
            <person name="Na H."/>
            <person name="Kennedy M."/>
            <person name="Barry K."/>
            <person name="Grigoriev I.V."/>
            <person name="Miller A.N."/>
            <person name="O'Donnell K."/>
            <person name="Stajich J.E."/>
            <person name="Bonito G."/>
        </authorList>
    </citation>
    <scope>NUCLEOTIDE SEQUENCE</scope>
    <source>
        <strain evidence="1">MES-2147</strain>
    </source>
</reference>
<gene>
    <name evidence="1" type="ORF">BGZ65_000718</name>
</gene>
<name>A0A9P6LTP0_9FUNG</name>
<protein>
    <submittedName>
        <fullName evidence="1">Uncharacterized protein</fullName>
    </submittedName>
</protein>
<keyword evidence="2" id="KW-1185">Reference proteome</keyword>
<comment type="caution">
    <text evidence="1">The sequence shown here is derived from an EMBL/GenBank/DDBJ whole genome shotgun (WGS) entry which is preliminary data.</text>
</comment>
<evidence type="ECO:0000313" key="2">
    <source>
        <dbReference type="Proteomes" id="UP000749646"/>
    </source>
</evidence>
<proteinExistence type="predicted"/>
<organism evidence="1 2">
    <name type="scientific">Modicella reniformis</name>
    <dbReference type="NCBI Taxonomy" id="1440133"/>
    <lineage>
        <taxon>Eukaryota</taxon>
        <taxon>Fungi</taxon>
        <taxon>Fungi incertae sedis</taxon>
        <taxon>Mucoromycota</taxon>
        <taxon>Mortierellomycotina</taxon>
        <taxon>Mortierellomycetes</taxon>
        <taxon>Mortierellales</taxon>
        <taxon>Mortierellaceae</taxon>
        <taxon>Modicella</taxon>
    </lineage>
</organism>